<feature type="transmembrane region" description="Helical" evidence="6">
    <location>
        <begin position="48"/>
        <end position="66"/>
    </location>
</feature>
<dbReference type="GO" id="GO:0030420">
    <property type="term" value="P:establishment of competence for transformation"/>
    <property type="evidence" value="ECO:0007669"/>
    <property type="project" value="InterPro"/>
</dbReference>
<dbReference type="InterPro" id="IPR035681">
    <property type="entry name" value="ComA-like_MBL"/>
</dbReference>
<dbReference type="NCBIfam" id="TIGR00361">
    <property type="entry name" value="ComEC_Rec2"/>
    <property type="match status" value="1"/>
</dbReference>
<evidence type="ECO:0000256" key="5">
    <source>
        <dbReference type="ARBA" id="ARBA00023136"/>
    </source>
</evidence>
<dbReference type="CDD" id="cd07731">
    <property type="entry name" value="ComA-like_MBL-fold"/>
    <property type="match status" value="1"/>
</dbReference>
<dbReference type="PANTHER" id="PTHR30619">
    <property type="entry name" value="DNA INTERNALIZATION/COMPETENCE PROTEIN COMEC/REC2"/>
    <property type="match status" value="1"/>
</dbReference>
<dbReference type="InterPro" id="IPR004477">
    <property type="entry name" value="ComEC_N"/>
</dbReference>
<dbReference type="Pfam" id="PF00753">
    <property type="entry name" value="Lactamase_B"/>
    <property type="match status" value="1"/>
</dbReference>
<dbReference type="InterPro" id="IPR036866">
    <property type="entry name" value="RibonucZ/Hydroxyglut_hydro"/>
</dbReference>
<evidence type="ECO:0000313" key="10">
    <source>
        <dbReference type="EMBL" id="EEI83395.1"/>
    </source>
</evidence>
<feature type="transmembrane region" description="Helical" evidence="6">
    <location>
        <begin position="217"/>
        <end position="239"/>
    </location>
</feature>
<dbReference type="GO" id="GO:0005886">
    <property type="term" value="C:plasma membrane"/>
    <property type="evidence" value="ECO:0007669"/>
    <property type="project" value="UniProtKB-SubCell"/>
</dbReference>
<evidence type="ECO:0000313" key="11">
    <source>
        <dbReference type="Proteomes" id="UP000003744"/>
    </source>
</evidence>
<sequence>MRKNLFLFLMGLLAGAGLFITYENLPIFIVLLLGSIPACFASYKKSSLGYFFVGLILCFSISSISLKKERITCKKIDKCHLTILEKRKEDDSFRYFVRINKGKFSAKSVLFTNKDLHIGDDFYSDIKIKEPRTNTNPNLFSYRKYLASKKIFSQVEIKAPKRLYRGGHFFLGLRNSFYTYIHRIFEKNLTKRASDFVISVLLGENLIENTDIKDLGLSHILAVSGLHMDLLVAFILFVCNRLNINYKYGYALALGLAFCYGYLIAFPFSILRVIGLNLIGFMAFLLKKPFDKIKALLFLSSLILLVNPFALFNAGFILSFAASFGVYLIYPKFRSKRKSYTRDSLAFTVSIQLGLSPFIIFYYGRINLLSILANFLILPIFTLAMYIIFALVFFYPLLGKILGMFFGILDFLVNSLLNITILLNKISLFKFDFAKPSMILAIYAFLLIIFLLNTNKRDLKKKANIFLLSASLILASLINESRELSYQMIDIGQGDAFMIKDGTNYYLIDVGGPKDKIYDSGEKILIPYLKSLGIRKIKAIFITHEDKDHVGNLDMVCDNFKVEHIFTDQLNYEGLKKYKVKILKKGDRLKLNSVLFDCIFDGDESSENANSLGLLIDIRGIKILSMGDLPGEFEDKLDTRADILKLSHHGSKTSSSRAFIEKVNPKIVLISAGRNNSYGHPNKEVLENVYDRKIYNTQTDGLVKMDFSHGFKVEKFLKGGYFR</sequence>
<feature type="transmembrane region" description="Helical" evidence="6">
    <location>
        <begin position="345"/>
        <end position="363"/>
    </location>
</feature>
<dbReference type="InterPro" id="IPR001279">
    <property type="entry name" value="Metallo-B-lactamas"/>
</dbReference>
<reference evidence="10 11" key="1">
    <citation type="submission" date="2009-01" db="EMBL/GenBank/DDBJ databases">
        <authorList>
            <person name="Qin X."/>
            <person name="Bachman B."/>
            <person name="Battles P."/>
            <person name="Bell A."/>
            <person name="Bess C."/>
            <person name="Bickham C."/>
            <person name="Chaboub L."/>
            <person name="Chen D."/>
            <person name="Coyle M."/>
            <person name="Deiros D.R."/>
            <person name="Dinh H."/>
            <person name="Forbes L."/>
            <person name="Fowler G."/>
            <person name="Francisco L."/>
            <person name="Fu Q."/>
            <person name="Gubbala S."/>
            <person name="Hale W."/>
            <person name="Han Y."/>
            <person name="Hemphill L."/>
            <person name="Highlander S.K."/>
            <person name="Hirani K."/>
            <person name="Hogues M."/>
            <person name="Jackson L."/>
            <person name="Jakkamsetti A."/>
            <person name="Javaid M."/>
            <person name="Jiang H."/>
            <person name="Korchina V."/>
            <person name="Kovar C."/>
            <person name="Lara F."/>
            <person name="Lee S."/>
            <person name="Mata R."/>
            <person name="Mathew T."/>
            <person name="Moen C."/>
            <person name="Morales K."/>
            <person name="Munidasa M."/>
            <person name="Nazareth L."/>
            <person name="Ngo R."/>
            <person name="Nguyen L."/>
            <person name="Okwuonu G."/>
            <person name="Ongeri F."/>
            <person name="Patil S."/>
            <person name="Petrosino J."/>
            <person name="Pham C."/>
            <person name="Pham P."/>
            <person name="Pu L.-L."/>
            <person name="Puazo M."/>
            <person name="Raj R."/>
            <person name="Reid J."/>
            <person name="Rouhana J."/>
            <person name="Saada N."/>
            <person name="Shang Y."/>
            <person name="Simmons D."/>
            <person name="Thornton R."/>
            <person name="Warren J."/>
            <person name="Weissenberger G."/>
            <person name="Zhang J."/>
            <person name="Zhang L."/>
            <person name="Zhou C."/>
            <person name="Zhu D."/>
            <person name="Muzny D."/>
            <person name="Worley K."/>
            <person name="Gibbs R."/>
        </authorList>
    </citation>
    <scope>NUCLEOTIDE SEQUENCE [LARGE SCALE GENOMIC DNA]</scope>
    <source>
        <strain evidence="10 11">ATCC 35098</strain>
    </source>
</reference>
<feature type="transmembrane region" description="Helical" evidence="6">
    <location>
        <begin position="369"/>
        <end position="394"/>
    </location>
</feature>
<dbReference type="PANTHER" id="PTHR30619:SF1">
    <property type="entry name" value="RECOMBINATION PROTEIN 2"/>
    <property type="match status" value="1"/>
</dbReference>
<dbReference type="RefSeq" id="WP_004836307.1">
    <property type="nucleotide sequence ID" value="NZ_GG666295.1"/>
</dbReference>
<evidence type="ECO:0000256" key="1">
    <source>
        <dbReference type="ARBA" id="ARBA00004651"/>
    </source>
</evidence>
<dbReference type="Gene3D" id="3.60.15.10">
    <property type="entry name" value="Ribonuclease Z/Hydroxyacylglutathione hydrolase-like"/>
    <property type="match status" value="1"/>
</dbReference>
<evidence type="ECO:0000259" key="7">
    <source>
        <dbReference type="Pfam" id="PF00753"/>
    </source>
</evidence>
<gene>
    <name evidence="10" type="ORF">HMPREF0077_0553</name>
</gene>
<feature type="transmembrane region" description="Helical" evidence="6">
    <location>
        <begin position="269"/>
        <end position="286"/>
    </location>
</feature>
<proteinExistence type="predicted"/>
<evidence type="ECO:0000259" key="8">
    <source>
        <dbReference type="Pfam" id="PF03772"/>
    </source>
</evidence>
<name>C2CGE3_9FIRM</name>
<feature type="transmembrane region" description="Helical" evidence="6">
    <location>
        <begin position="246"/>
        <end position="263"/>
    </location>
</feature>
<dbReference type="InterPro" id="IPR025405">
    <property type="entry name" value="DUF4131"/>
</dbReference>
<evidence type="ECO:0000259" key="9">
    <source>
        <dbReference type="Pfam" id="PF13567"/>
    </source>
</evidence>
<keyword evidence="5 6" id="KW-0472">Membrane</keyword>
<dbReference type="Pfam" id="PF13567">
    <property type="entry name" value="DUF4131"/>
    <property type="match status" value="1"/>
</dbReference>
<keyword evidence="2" id="KW-1003">Cell membrane</keyword>
<comment type="subcellular location">
    <subcellularLocation>
        <location evidence="1">Cell membrane</location>
        <topology evidence="1">Multi-pass membrane protein</topology>
    </subcellularLocation>
</comment>
<feature type="transmembrane region" description="Helical" evidence="6">
    <location>
        <begin position="316"/>
        <end position="333"/>
    </location>
</feature>
<keyword evidence="4 6" id="KW-1133">Transmembrane helix</keyword>
<evidence type="ECO:0000256" key="4">
    <source>
        <dbReference type="ARBA" id="ARBA00022989"/>
    </source>
</evidence>
<keyword evidence="3 6" id="KW-0812">Transmembrane</keyword>
<dbReference type="EMBL" id="ACGC01000017">
    <property type="protein sequence ID" value="EEI83395.1"/>
    <property type="molecule type" value="Genomic_DNA"/>
</dbReference>
<dbReference type="SUPFAM" id="SSF56281">
    <property type="entry name" value="Metallo-hydrolase/oxidoreductase"/>
    <property type="match status" value="1"/>
</dbReference>
<evidence type="ECO:0000256" key="6">
    <source>
        <dbReference type="SAM" id="Phobius"/>
    </source>
</evidence>
<feature type="domain" description="Metallo-beta-lactamase" evidence="7">
    <location>
        <begin position="491"/>
        <end position="673"/>
    </location>
</feature>
<dbReference type="eggNOG" id="COG0658">
    <property type="taxonomic scope" value="Bacteria"/>
</dbReference>
<dbReference type="InterPro" id="IPR052159">
    <property type="entry name" value="Competence_DNA_uptake"/>
</dbReference>
<dbReference type="AlphaFoldDB" id="C2CGE3"/>
<comment type="caution">
    <text evidence="10">The sequence shown here is derived from an EMBL/GenBank/DDBJ whole genome shotgun (WGS) entry which is preliminary data.</text>
</comment>
<evidence type="ECO:0000256" key="3">
    <source>
        <dbReference type="ARBA" id="ARBA00022692"/>
    </source>
</evidence>
<dbReference type="InterPro" id="IPR004797">
    <property type="entry name" value="Competence_ComEC/Rec2"/>
</dbReference>
<feature type="domain" description="ComEC/Rec2-related protein" evidence="8">
    <location>
        <begin position="210"/>
        <end position="453"/>
    </location>
</feature>
<feature type="transmembrane region" description="Helical" evidence="6">
    <location>
        <begin position="433"/>
        <end position="451"/>
    </location>
</feature>
<feature type="transmembrane region" description="Helical" evidence="6">
    <location>
        <begin position="401"/>
        <end position="421"/>
    </location>
</feature>
<dbReference type="eggNOG" id="COG2333">
    <property type="taxonomic scope" value="Bacteria"/>
</dbReference>
<protein>
    <submittedName>
        <fullName evidence="10">DNA internalization competence protein ComEC/Rec2-like protein</fullName>
    </submittedName>
</protein>
<evidence type="ECO:0000256" key="2">
    <source>
        <dbReference type="ARBA" id="ARBA00022475"/>
    </source>
</evidence>
<dbReference type="NCBIfam" id="TIGR00360">
    <property type="entry name" value="ComEC_N-term"/>
    <property type="match status" value="1"/>
</dbReference>
<dbReference type="Proteomes" id="UP000003744">
    <property type="component" value="Unassembled WGS sequence"/>
</dbReference>
<feature type="domain" description="DUF4131" evidence="9">
    <location>
        <begin position="24"/>
        <end position="162"/>
    </location>
</feature>
<organism evidence="10 11">
    <name type="scientific">Anaerococcus tetradius ATCC 35098</name>
    <dbReference type="NCBI Taxonomy" id="525255"/>
    <lineage>
        <taxon>Bacteria</taxon>
        <taxon>Bacillati</taxon>
        <taxon>Bacillota</taxon>
        <taxon>Tissierellia</taxon>
        <taxon>Tissierellales</taxon>
        <taxon>Peptoniphilaceae</taxon>
        <taxon>Anaerococcus</taxon>
    </lineage>
</organism>
<dbReference type="HOGENOM" id="CLU_010363_2_3_9"/>
<accession>C2CGE3</accession>
<dbReference type="Pfam" id="PF03772">
    <property type="entry name" value="Competence"/>
    <property type="match status" value="1"/>
</dbReference>